<keyword evidence="4" id="KW-1185">Reference proteome</keyword>
<dbReference type="GO" id="GO:0016491">
    <property type="term" value="F:oxidoreductase activity"/>
    <property type="evidence" value="ECO:0007669"/>
    <property type="project" value="UniProtKB-KW"/>
</dbReference>
<dbReference type="STRING" id="1499966.U14_01327"/>
<dbReference type="InterPro" id="IPR051799">
    <property type="entry name" value="NADH_flavin_oxidoreductase"/>
</dbReference>
<organism evidence="3">
    <name type="scientific">Candidatus Moduliflexus flocculans</name>
    <dbReference type="NCBI Taxonomy" id="1499966"/>
    <lineage>
        <taxon>Bacteria</taxon>
        <taxon>Candidatus Moduliflexota</taxon>
        <taxon>Candidatus Moduliflexia</taxon>
        <taxon>Candidatus Moduliflexales</taxon>
        <taxon>Candidatus Moduliflexaceae</taxon>
    </lineage>
</organism>
<dbReference type="HOGENOM" id="CLU_1861254_0_0_0"/>
<evidence type="ECO:0000313" key="4">
    <source>
        <dbReference type="Proteomes" id="UP000030700"/>
    </source>
</evidence>
<accession>A0A0S6VRW0</accession>
<gene>
    <name evidence="3" type="ORF">U14_01327</name>
</gene>
<sequence length="137" mass="15889">MKINSIDGRSPERVFDACRYTCRHFAEKQMDAIEISGNVFDFPDTRINPYRESVLRDYADQIAEDVDIPIILVGLNRSCATMTEILNSTNIRYFSLSRPLIREPNLINLWQQNPMYVPQCLSCNQCFRPDGNTCIFE</sequence>
<evidence type="ECO:0000313" key="3">
    <source>
        <dbReference type="EMBL" id="GAK50101.1"/>
    </source>
</evidence>
<dbReference type="EMBL" id="DF820455">
    <property type="protein sequence ID" value="GAK50101.1"/>
    <property type="molecule type" value="Genomic_DNA"/>
</dbReference>
<evidence type="ECO:0000256" key="1">
    <source>
        <dbReference type="ARBA" id="ARBA00022630"/>
    </source>
</evidence>
<dbReference type="PANTHER" id="PTHR43656">
    <property type="entry name" value="BINDING OXIDOREDUCTASE, PUTATIVE (AFU_ORTHOLOGUE AFUA_2G08260)-RELATED"/>
    <property type="match status" value="1"/>
</dbReference>
<dbReference type="Proteomes" id="UP000030700">
    <property type="component" value="Unassembled WGS sequence"/>
</dbReference>
<reference evidence="3" key="1">
    <citation type="journal article" date="2015" name="PeerJ">
        <title>First genomic representation of candidate bacterial phylum KSB3 points to enhanced environmental sensing as a trigger of wastewater bulking.</title>
        <authorList>
            <person name="Sekiguchi Y."/>
            <person name="Ohashi A."/>
            <person name="Parks D.H."/>
            <person name="Yamauchi T."/>
            <person name="Tyson G.W."/>
            <person name="Hugenholtz P."/>
        </authorList>
    </citation>
    <scope>NUCLEOTIDE SEQUENCE [LARGE SCALE GENOMIC DNA]</scope>
</reference>
<keyword evidence="1" id="KW-0285">Flavoprotein</keyword>
<dbReference type="AlphaFoldDB" id="A0A0S6VRW0"/>
<dbReference type="InterPro" id="IPR013785">
    <property type="entry name" value="Aldolase_TIM"/>
</dbReference>
<name>A0A0S6VRW0_9BACT</name>
<protein>
    <submittedName>
        <fullName evidence="3">NADH:flavin oxidoreductase/NADH oxidase</fullName>
    </submittedName>
</protein>
<dbReference type="SUPFAM" id="SSF51395">
    <property type="entry name" value="FMN-linked oxidoreductases"/>
    <property type="match status" value="1"/>
</dbReference>
<keyword evidence="2" id="KW-0560">Oxidoreductase</keyword>
<dbReference type="PANTHER" id="PTHR43656:SF2">
    <property type="entry name" value="BINDING OXIDOREDUCTASE, PUTATIVE (AFU_ORTHOLOGUE AFUA_2G08260)-RELATED"/>
    <property type="match status" value="1"/>
</dbReference>
<proteinExistence type="predicted"/>
<dbReference type="Gene3D" id="3.20.20.70">
    <property type="entry name" value="Aldolase class I"/>
    <property type="match status" value="1"/>
</dbReference>
<evidence type="ECO:0000256" key="2">
    <source>
        <dbReference type="ARBA" id="ARBA00023002"/>
    </source>
</evidence>